<dbReference type="EMBL" id="SWFS01000432">
    <property type="protein sequence ID" value="KAA8904253.1"/>
    <property type="molecule type" value="Genomic_DNA"/>
</dbReference>
<keyword evidence="4" id="KW-1185">Reference proteome</keyword>
<feature type="region of interest" description="Disordered" evidence="1">
    <location>
        <begin position="414"/>
        <end position="601"/>
    </location>
</feature>
<feature type="compositionally biased region" description="Polar residues" evidence="1">
    <location>
        <begin position="630"/>
        <end position="639"/>
    </location>
</feature>
<feature type="region of interest" description="Disordered" evidence="1">
    <location>
        <begin position="83"/>
        <end position="128"/>
    </location>
</feature>
<feature type="compositionally biased region" description="Basic residues" evidence="1">
    <location>
        <begin position="47"/>
        <end position="62"/>
    </location>
</feature>
<feature type="compositionally biased region" description="Basic and acidic residues" evidence="1">
    <location>
        <begin position="354"/>
        <end position="374"/>
    </location>
</feature>
<name>A0A642US46_9ASCO</name>
<comment type="caution">
    <text evidence="3">The sequence shown here is derived from an EMBL/GenBank/DDBJ whole genome shotgun (WGS) entry which is preliminary data.</text>
</comment>
<dbReference type="VEuPathDB" id="FungiDB:TRICI_005563"/>
<protein>
    <recommendedName>
        <fullName evidence="5">SH3 domain-containing protein</fullName>
    </recommendedName>
</protein>
<feature type="compositionally biased region" description="Basic and acidic residues" evidence="1">
    <location>
        <begin position="289"/>
        <end position="338"/>
    </location>
</feature>
<feature type="region of interest" description="Disordered" evidence="1">
    <location>
        <begin position="216"/>
        <end position="376"/>
    </location>
</feature>
<feature type="compositionally biased region" description="Basic residues" evidence="1">
    <location>
        <begin position="502"/>
        <end position="513"/>
    </location>
</feature>
<accession>A0A642US46</accession>
<feature type="compositionally biased region" description="Polar residues" evidence="1">
    <location>
        <begin position="279"/>
        <end position="288"/>
    </location>
</feature>
<feature type="compositionally biased region" description="Polar residues" evidence="1">
    <location>
        <begin position="750"/>
        <end position="791"/>
    </location>
</feature>
<evidence type="ECO:0000256" key="1">
    <source>
        <dbReference type="SAM" id="MobiDB-lite"/>
    </source>
</evidence>
<feature type="compositionally biased region" description="Basic and acidic residues" evidence="1">
    <location>
        <begin position="118"/>
        <end position="128"/>
    </location>
</feature>
<evidence type="ECO:0000256" key="2">
    <source>
        <dbReference type="SAM" id="Phobius"/>
    </source>
</evidence>
<reference evidence="3" key="1">
    <citation type="journal article" date="2019" name="G3 (Bethesda)">
        <title>Genome Assemblies of Two Rare Opportunistic Yeast Pathogens: Diutina rugosa (syn. Candida rugosa) and Trichomonascus ciferrii (syn. Candida ciferrii).</title>
        <authorList>
            <person name="Mixao V."/>
            <person name="Saus E."/>
            <person name="Hansen A.P."/>
            <person name="Lass-Florl C."/>
            <person name="Gabaldon T."/>
        </authorList>
    </citation>
    <scope>NUCLEOTIDE SEQUENCE</scope>
    <source>
        <strain evidence="3">CBS 4856</strain>
    </source>
</reference>
<feature type="compositionally biased region" description="Basic and acidic residues" evidence="1">
    <location>
        <begin position="259"/>
        <end position="275"/>
    </location>
</feature>
<evidence type="ECO:0000313" key="3">
    <source>
        <dbReference type="EMBL" id="KAA8904253.1"/>
    </source>
</evidence>
<feature type="region of interest" description="Disordered" evidence="1">
    <location>
        <begin position="46"/>
        <end position="70"/>
    </location>
</feature>
<feature type="compositionally biased region" description="Acidic residues" evidence="1">
    <location>
        <begin position="568"/>
        <end position="578"/>
    </location>
</feature>
<feature type="compositionally biased region" description="Basic and acidic residues" evidence="1">
    <location>
        <begin position="232"/>
        <end position="251"/>
    </location>
</feature>
<dbReference type="Gene3D" id="2.30.30.40">
    <property type="entry name" value="SH3 Domains"/>
    <property type="match status" value="1"/>
</dbReference>
<gene>
    <name evidence="3" type="ORF">TRICI_005563</name>
</gene>
<sequence length="911" mass="102949">MADDDDTFNTAWIAAIVVPIVVVVGGSLIALACVLHRYNKALGNETRRRRRKHHHHHYHHNNGRNGGGGGYARAYPTGEMARGDYYSPPRRHHHRASLELMENPNDLVRKQQLKRQRQREQRRIQQQQQREEFYYNHHHHHHHHHPTATTKKHGNNHHELINVETRSRTPLSVASLEYNPLPANVVVWKSTDPNHHQHHHREPQYSENGAPKIEELVPTPEEDTHPHRRTKKSAEEDRRTPAAETTTESKGRVARSASKGKEKDVTTRIRDKIRDVASGSFSGGNKNTDIPHKENLTHHGNVKSEKGKETLRSDDDKASQQKTEQDKVKEKGEKRDVVSDIIDPSSSTKPFGQKQKEIAKDQERYEDFEDRLTEETSTDFHSFKDIELRPGDYQLEESQRLSSIEKLETFPTSPLQIYPDKNRGSNRMSLGTLNGSRLVTMIKEEEQEEANSDDSNPTSVPTLPRPPPRISMQLNGSSPLLPEEFLFEKEQGGGGDTASRTSRSKKTRSRRFSRSSIRSTISKISGKSRLSERSTSSSLRLRQKIKDQQEKERRKRRKEEDADKDGENGEGSENEGDEERLRKQEEQELVEEELERQRDLEREAEIIQSKYLLRKDFHAPLHKSIRKRGSSLTFASDTSGGSGSKLNIPVVPKAAKQLALDKPLPTRPRDSNNSSPMIGTAVGPIPHTPPLSPGVFKGPGSQKSTPPESKPRQASTSSTQPPLTPSKSPRRNLHHDGNGMPPLRIRNKRSNQSTPTVNETPTSLHTARSSLTPLNRASVNNSPSSTKSQPIATPPKFPPPLSLPKSRSAPAEQQSFPESSDLALYPENAFEDEGVLPIDQNTVYCVLLSYQPEKDDELELRYGDKLKIQLLFDDGWCLAEILNDSSDPKRNTVGMCPLPCLVEYEFGDNQS</sequence>
<feature type="transmembrane region" description="Helical" evidence="2">
    <location>
        <begin position="12"/>
        <end position="35"/>
    </location>
</feature>
<feature type="compositionally biased region" description="Low complexity" evidence="1">
    <location>
        <begin position="514"/>
        <end position="540"/>
    </location>
</feature>
<feature type="compositionally biased region" description="Low complexity" evidence="1">
    <location>
        <begin position="715"/>
        <end position="727"/>
    </location>
</feature>
<dbReference type="OrthoDB" id="5340910at2759"/>
<dbReference type="AlphaFoldDB" id="A0A642US46"/>
<feature type="compositionally biased region" description="Polar residues" evidence="1">
    <location>
        <begin position="425"/>
        <end position="437"/>
    </location>
</feature>
<organism evidence="3 4">
    <name type="scientific">Trichomonascus ciferrii</name>
    <dbReference type="NCBI Taxonomy" id="44093"/>
    <lineage>
        <taxon>Eukaryota</taxon>
        <taxon>Fungi</taxon>
        <taxon>Dikarya</taxon>
        <taxon>Ascomycota</taxon>
        <taxon>Saccharomycotina</taxon>
        <taxon>Dipodascomycetes</taxon>
        <taxon>Dipodascales</taxon>
        <taxon>Trichomonascaceae</taxon>
        <taxon>Trichomonascus</taxon>
        <taxon>Trichomonascus ciferrii complex</taxon>
    </lineage>
</organism>
<dbReference type="SUPFAM" id="SSF50044">
    <property type="entry name" value="SH3-domain"/>
    <property type="match status" value="1"/>
</dbReference>
<keyword evidence="2" id="KW-1133">Transmembrane helix</keyword>
<evidence type="ECO:0000313" key="4">
    <source>
        <dbReference type="Proteomes" id="UP000761534"/>
    </source>
</evidence>
<feature type="region of interest" description="Disordered" evidence="1">
    <location>
        <begin position="624"/>
        <end position="822"/>
    </location>
</feature>
<dbReference type="InterPro" id="IPR036028">
    <property type="entry name" value="SH3-like_dom_sf"/>
</dbReference>
<feature type="compositionally biased region" description="Basic and acidic residues" evidence="1">
    <location>
        <begin position="544"/>
        <end position="567"/>
    </location>
</feature>
<keyword evidence="2" id="KW-0472">Membrane</keyword>
<keyword evidence="2" id="KW-0812">Transmembrane</keyword>
<dbReference type="Proteomes" id="UP000761534">
    <property type="component" value="Unassembled WGS sequence"/>
</dbReference>
<proteinExistence type="predicted"/>
<evidence type="ECO:0008006" key="5">
    <source>
        <dbReference type="Google" id="ProtNLM"/>
    </source>
</evidence>
<feature type="compositionally biased region" description="Pro residues" evidence="1">
    <location>
        <begin position="792"/>
        <end position="802"/>
    </location>
</feature>